<proteinExistence type="predicted"/>
<name>A0A1J5E0M1_9BACT</name>
<dbReference type="InterPro" id="IPR041633">
    <property type="entry name" value="Polbeta"/>
</dbReference>
<dbReference type="PANTHER" id="PTHR43449:SF1">
    <property type="entry name" value="POLYMERASE BETA NUCLEOTIDYLTRANSFERASE DOMAIN-CONTAINING PROTEIN"/>
    <property type="match status" value="1"/>
</dbReference>
<dbReference type="SUPFAM" id="SSF81301">
    <property type="entry name" value="Nucleotidyltransferase"/>
    <property type="match status" value="1"/>
</dbReference>
<organism evidence="2 3">
    <name type="scientific">Candidatus Desantisbacteria bacterium CG2_30_40_21</name>
    <dbReference type="NCBI Taxonomy" id="1817895"/>
    <lineage>
        <taxon>Bacteria</taxon>
        <taxon>Candidatus Desantisiibacteriota</taxon>
    </lineage>
</organism>
<dbReference type="STRING" id="1817895.AUJ95_02395"/>
<reference evidence="2 3" key="1">
    <citation type="journal article" date="2016" name="Environ. Microbiol.">
        <title>Genomic resolution of a cold subsurface aquifer community provides metabolic insights for novel microbes adapted to high CO concentrations.</title>
        <authorList>
            <person name="Probst A.J."/>
            <person name="Castelle C.J."/>
            <person name="Singh A."/>
            <person name="Brown C.T."/>
            <person name="Anantharaman K."/>
            <person name="Sharon I."/>
            <person name="Hug L.A."/>
            <person name="Burstein D."/>
            <person name="Emerson J.B."/>
            <person name="Thomas B.C."/>
            <person name="Banfield J.F."/>
        </authorList>
    </citation>
    <scope>NUCLEOTIDE SEQUENCE [LARGE SCALE GENOMIC DNA]</scope>
    <source>
        <strain evidence="2">CG2_30_40_21</strain>
    </source>
</reference>
<feature type="domain" description="Polymerase beta nucleotidyltransferase" evidence="1">
    <location>
        <begin position="12"/>
        <end position="106"/>
    </location>
</feature>
<dbReference type="Gene3D" id="3.30.460.10">
    <property type="entry name" value="Beta Polymerase, domain 2"/>
    <property type="match status" value="1"/>
</dbReference>
<evidence type="ECO:0000313" key="2">
    <source>
        <dbReference type="EMBL" id="OIP41956.1"/>
    </source>
</evidence>
<gene>
    <name evidence="2" type="ORF">AUJ95_02395</name>
</gene>
<dbReference type="CDD" id="cd05403">
    <property type="entry name" value="NT_KNTase_like"/>
    <property type="match status" value="1"/>
</dbReference>
<dbReference type="PANTHER" id="PTHR43449">
    <property type="entry name" value="NUCLEOTIDYLTRANSFERASE"/>
    <property type="match status" value="1"/>
</dbReference>
<protein>
    <recommendedName>
        <fullName evidence="1">Polymerase beta nucleotidyltransferase domain-containing protein</fullName>
    </recommendedName>
</protein>
<dbReference type="InterPro" id="IPR043519">
    <property type="entry name" value="NT_sf"/>
</dbReference>
<dbReference type="Proteomes" id="UP000183085">
    <property type="component" value="Unassembled WGS sequence"/>
</dbReference>
<dbReference type="EMBL" id="MNYI01000065">
    <property type="protein sequence ID" value="OIP41956.1"/>
    <property type="molecule type" value="Genomic_DNA"/>
</dbReference>
<dbReference type="Pfam" id="PF18765">
    <property type="entry name" value="Polbeta"/>
    <property type="match status" value="1"/>
</dbReference>
<sequence>MVEKSIIRTIKKFAQVLEKDGVDIDKILLYGSYREGKPRIDSDIDIAVISRDFGKDPTEEGMYLFRVAGDIDSKMEPVPISSDSYEKDTWIPLIYEIRQKGIEVYTGK</sequence>
<comment type="caution">
    <text evidence="2">The sequence shown here is derived from an EMBL/GenBank/DDBJ whole genome shotgun (WGS) entry which is preliminary data.</text>
</comment>
<dbReference type="AlphaFoldDB" id="A0A1J5E0M1"/>
<accession>A0A1J5E0M1</accession>
<evidence type="ECO:0000259" key="1">
    <source>
        <dbReference type="Pfam" id="PF18765"/>
    </source>
</evidence>
<evidence type="ECO:0000313" key="3">
    <source>
        <dbReference type="Proteomes" id="UP000183085"/>
    </source>
</evidence>